<name>A0ABS7G5F8_9ACTN</name>
<reference evidence="5 6" key="1">
    <citation type="submission" date="2021-07" db="EMBL/GenBank/DDBJ databases">
        <title>Actinomadura sp. PM05-2 isolated from lichen.</title>
        <authorList>
            <person name="Somphong A."/>
            <person name="Phongsopitanun W."/>
            <person name="Tanasupawat S."/>
            <person name="Peongsungnone V."/>
        </authorList>
    </citation>
    <scope>NUCLEOTIDE SEQUENCE [LARGE SCALE GENOMIC DNA]</scope>
    <source>
        <strain evidence="5 6">PM05-2</strain>
    </source>
</reference>
<protein>
    <submittedName>
        <fullName evidence="5">Peptidoglycan recognition protein family protein</fullName>
    </submittedName>
</protein>
<evidence type="ECO:0000313" key="5">
    <source>
        <dbReference type="EMBL" id="MBW8487032.1"/>
    </source>
</evidence>
<dbReference type="Gene3D" id="3.40.80.10">
    <property type="entry name" value="Peptidoglycan recognition protein-like"/>
    <property type="match status" value="1"/>
</dbReference>
<gene>
    <name evidence="5" type="ORF">K1Y72_32020</name>
</gene>
<evidence type="ECO:0000256" key="2">
    <source>
        <dbReference type="SAM" id="MobiDB-lite"/>
    </source>
</evidence>
<organism evidence="5 6">
    <name type="scientific">Actinomadura parmotrematis</name>
    <dbReference type="NCBI Taxonomy" id="2864039"/>
    <lineage>
        <taxon>Bacteria</taxon>
        <taxon>Bacillati</taxon>
        <taxon>Actinomycetota</taxon>
        <taxon>Actinomycetes</taxon>
        <taxon>Streptosporangiales</taxon>
        <taxon>Thermomonosporaceae</taxon>
        <taxon>Actinomadura</taxon>
    </lineage>
</organism>
<dbReference type="Pfam" id="PF01510">
    <property type="entry name" value="Amidase_2"/>
    <property type="match status" value="1"/>
</dbReference>
<dbReference type="CDD" id="cd06583">
    <property type="entry name" value="PGRP"/>
    <property type="match status" value="1"/>
</dbReference>
<dbReference type="SMART" id="SM00701">
    <property type="entry name" value="PGRP"/>
    <property type="match status" value="1"/>
</dbReference>
<keyword evidence="6" id="KW-1185">Reference proteome</keyword>
<feature type="domain" description="Peptidoglycan recognition protein family" evidence="4">
    <location>
        <begin position="64"/>
        <end position="218"/>
    </location>
</feature>
<proteinExistence type="inferred from homology"/>
<evidence type="ECO:0000259" key="3">
    <source>
        <dbReference type="SMART" id="SM00644"/>
    </source>
</evidence>
<evidence type="ECO:0000256" key="1">
    <source>
        <dbReference type="ARBA" id="ARBA00007553"/>
    </source>
</evidence>
<feature type="domain" description="N-acetylmuramoyl-L-alanine amidase" evidence="3">
    <location>
        <begin position="76"/>
        <end position="224"/>
    </location>
</feature>
<comment type="caution">
    <text evidence="5">The sequence shown here is derived from an EMBL/GenBank/DDBJ whole genome shotgun (WGS) entry which is preliminary data.</text>
</comment>
<sequence>MFGESSLRGGDAPTRRALLAGLAGLPAALALDALAEGLLDNEAMAAPLDAALRLPFAGPSGARPLVRPRTAWKARPPRHRARVLDRAPDHIVVHHTASANSTDYSLEHAYALSRSIQRFHMGPRGWDDTGQQLTISRGGHVMEGRNGSLASIMARRHTVGAQALHHNEHTIGIENEGTYMTRRPPGAQWDSLIGVCAWLCDQYRLDPYKAIVGHRDYCATDCPGDALYARLPALRDGVAARLGYPEKAPAPVHVPRPPISKADDDRERITVRPDR</sequence>
<dbReference type="SUPFAM" id="SSF55846">
    <property type="entry name" value="N-acetylmuramoyl-L-alanine amidase-like"/>
    <property type="match status" value="1"/>
</dbReference>
<evidence type="ECO:0000259" key="4">
    <source>
        <dbReference type="SMART" id="SM00701"/>
    </source>
</evidence>
<dbReference type="PANTHER" id="PTHR11022:SF41">
    <property type="entry name" value="PEPTIDOGLYCAN-RECOGNITION PROTEIN LC-RELATED"/>
    <property type="match status" value="1"/>
</dbReference>
<evidence type="ECO:0000313" key="6">
    <source>
        <dbReference type="Proteomes" id="UP000774570"/>
    </source>
</evidence>
<dbReference type="Proteomes" id="UP000774570">
    <property type="component" value="Unassembled WGS sequence"/>
</dbReference>
<feature type="region of interest" description="Disordered" evidence="2">
    <location>
        <begin position="247"/>
        <end position="275"/>
    </location>
</feature>
<dbReference type="InterPro" id="IPR036505">
    <property type="entry name" value="Amidase/PGRP_sf"/>
</dbReference>
<dbReference type="EMBL" id="JAIBOA010000029">
    <property type="protein sequence ID" value="MBW8487032.1"/>
    <property type="molecule type" value="Genomic_DNA"/>
</dbReference>
<dbReference type="InterPro" id="IPR006619">
    <property type="entry name" value="PGRP_domain_met/bac"/>
</dbReference>
<dbReference type="SMART" id="SM00644">
    <property type="entry name" value="Ami_2"/>
    <property type="match status" value="1"/>
</dbReference>
<dbReference type="InterPro" id="IPR015510">
    <property type="entry name" value="PGRP"/>
</dbReference>
<dbReference type="PROSITE" id="PS51318">
    <property type="entry name" value="TAT"/>
    <property type="match status" value="1"/>
</dbReference>
<accession>A0ABS7G5F8</accession>
<dbReference type="InterPro" id="IPR002502">
    <property type="entry name" value="Amidase_domain"/>
</dbReference>
<dbReference type="PANTHER" id="PTHR11022">
    <property type="entry name" value="PEPTIDOGLYCAN RECOGNITION PROTEIN"/>
    <property type="match status" value="1"/>
</dbReference>
<feature type="compositionally biased region" description="Basic and acidic residues" evidence="2">
    <location>
        <begin position="261"/>
        <end position="275"/>
    </location>
</feature>
<dbReference type="InterPro" id="IPR006311">
    <property type="entry name" value="TAT_signal"/>
</dbReference>
<dbReference type="RefSeq" id="WP_220170267.1">
    <property type="nucleotide sequence ID" value="NZ_JAIBOA010000029.1"/>
</dbReference>
<comment type="similarity">
    <text evidence="1">Belongs to the N-acetylmuramoyl-L-alanine amidase 2 family.</text>
</comment>